<dbReference type="STRING" id="29760.D7U3V9"/>
<dbReference type="AlphaFoldDB" id="D7U3V9"/>
<proteinExistence type="predicted"/>
<evidence type="ECO:0008006" key="3">
    <source>
        <dbReference type="Google" id="ProtNLM"/>
    </source>
</evidence>
<organism evidence="1 2">
    <name type="scientific">Vitis vinifera</name>
    <name type="common">Grape</name>
    <dbReference type="NCBI Taxonomy" id="29760"/>
    <lineage>
        <taxon>Eukaryota</taxon>
        <taxon>Viridiplantae</taxon>
        <taxon>Streptophyta</taxon>
        <taxon>Embryophyta</taxon>
        <taxon>Tracheophyta</taxon>
        <taxon>Spermatophyta</taxon>
        <taxon>Magnoliopsida</taxon>
        <taxon>eudicotyledons</taxon>
        <taxon>Gunneridae</taxon>
        <taxon>Pentapetalae</taxon>
        <taxon>rosids</taxon>
        <taxon>Vitales</taxon>
        <taxon>Vitaceae</taxon>
        <taxon>Viteae</taxon>
        <taxon>Vitis</taxon>
    </lineage>
</organism>
<dbReference type="PANTHER" id="PTHR46044">
    <property type="entry name" value="NITRILASE"/>
    <property type="match status" value="1"/>
</dbReference>
<dbReference type="Gene3D" id="3.60.110.10">
    <property type="entry name" value="Carbon-nitrogen hydrolase"/>
    <property type="match status" value="1"/>
</dbReference>
<dbReference type="InterPro" id="IPR044149">
    <property type="entry name" value="Nitrilases_CHs"/>
</dbReference>
<sequence length="125" mass="13949">MPSRLFFSFLFSMKDYPPPPEYLYSPTEEDVTPDSIVWAGGSVIISTHGEILTGPNYEGEGLFTADLDVRGEIPKAKFQFDVVGHYSRADVLSLTVNNRPPLPVTFTSSPSKIKDNEEMDECKDI</sequence>
<reference evidence="2" key="1">
    <citation type="journal article" date="2007" name="Nature">
        <title>The grapevine genome sequence suggests ancestral hexaploidization in major angiosperm phyla.</title>
        <authorList>
            <consortium name="The French-Italian Public Consortium for Grapevine Genome Characterization."/>
            <person name="Jaillon O."/>
            <person name="Aury J.-M."/>
            <person name="Noel B."/>
            <person name="Policriti A."/>
            <person name="Clepet C."/>
            <person name="Casagrande A."/>
            <person name="Choisne N."/>
            <person name="Aubourg S."/>
            <person name="Vitulo N."/>
            <person name="Jubin C."/>
            <person name="Vezzi A."/>
            <person name="Legeai F."/>
            <person name="Hugueney P."/>
            <person name="Dasilva C."/>
            <person name="Horner D."/>
            <person name="Mica E."/>
            <person name="Jublot D."/>
            <person name="Poulain J."/>
            <person name="Bruyere C."/>
            <person name="Billault A."/>
            <person name="Segurens B."/>
            <person name="Gouyvenoux M."/>
            <person name="Ugarte E."/>
            <person name="Cattonaro F."/>
            <person name="Anthouard V."/>
            <person name="Vico V."/>
            <person name="Del Fabbro C."/>
            <person name="Alaux M."/>
            <person name="Di Gaspero G."/>
            <person name="Dumas V."/>
            <person name="Felice N."/>
            <person name="Paillard S."/>
            <person name="Juman I."/>
            <person name="Moroldo M."/>
            <person name="Scalabrin S."/>
            <person name="Canaguier A."/>
            <person name="Le Clainche I."/>
            <person name="Malacrida G."/>
            <person name="Durand E."/>
            <person name="Pesole G."/>
            <person name="Laucou V."/>
            <person name="Chatelet P."/>
            <person name="Merdinoglu D."/>
            <person name="Delledonne M."/>
            <person name="Pezzotti M."/>
            <person name="Lecharny A."/>
            <person name="Scarpelli C."/>
            <person name="Artiguenave F."/>
            <person name="Pe M.E."/>
            <person name="Valle G."/>
            <person name="Morgante M."/>
            <person name="Caboche M."/>
            <person name="Adam-Blondon A.-F."/>
            <person name="Weissenbach J."/>
            <person name="Quetier F."/>
            <person name="Wincker P."/>
        </authorList>
    </citation>
    <scope>NUCLEOTIDE SEQUENCE [LARGE SCALE GENOMIC DNA]</scope>
    <source>
        <strain evidence="2">cv. Pinot noir / PN40024</strain>
    </source>
</reference>
<dbReference type="InParanoid" id="D7U3V9"/>
<name>D7U3V9_VITVI</name>
<dbReference type="Proteomes" id="UP000009183">
    <property type="component" value="Chromosome 2"/>
</dbReference>
<dbReference type="SUPFAM" id="SSF56317">
    <property type="entry name" value="Carbon-nitrogen hydrolase"/>
    <property type="match status" value="1"/>
</dbReference>
<dbReference type="PANTHER" id="PTHR46044:SF15">
    <property type="entry name" value="HYDROLASE"/>
    <property type="match status" value="1"/>
</dbReference>
<keyword evidence="2" id="KW-1185">Reference proteome</keyword>
<dbReference type="PaxDb" id="29760-VIT_02s0033g00840.t01"/>
<dbReference type="HOGENOM" id="CLU_1996749_0_0_1"/>
<evidence type="ECO:0000313" key="2">
    <source>
        <dbReference type="Proteomes" id="UP000009183"/>
    </source>
</evidence>
<dbReference type="OrthoDB" id="10250282at2759"/>
<accession>D7U3V9</accession>
<dbReference type="InterPro" id="IPR036526">
    <property type="entry name" value="C-N_Hydrolase_sf"/>
</dbReference>
<evidence type="ECO:0000313" key="1">
    <source>
        <dbReference type="EMBL" id="CBI37428.3"/>
    </source>
</evidence>
<dbReference type="EMBL" id="FN596505">
    <property type="protein sequence ID" value="CBI37428.3"/>
    <property type="molecule type" value="Genomic_DNA"/>
</dbReference>
<dbReference type="GO" id="GO:0003824">
    <property type="term" value="F:catalytic activity"/>
    <property type="evidence" value="ECO:0007669"/>
    <property type="project" value="InterPro"/>
</dbReference>
<protein>
    <recommendedName>
        <fullName evidence="3">CN hydrolase domain-containing protein</fullName>
    </recommendedName>
</protein>
<dbReference type="eggNOG" id="KOG0805">
    <property type="taxonomic scope" value="Eukaryota"/>
</dbReference>
<gene>
    <name evidence="1" type="ordered locus">VIT_02s0033g00840</name>
</gene>